<name>A0ABD2B3C1_VESSQ</name>
<dbReference type="AlphaFoldDB" id="A0ABD2B3C1"/>
<evidence type="ECO:0000313" key="2">
    <source>
        <dbReference type="Proteomes" id="UP001607302"/>
    </source>
</evidence>
<comment type="caution">
    <text evidence="1">The sequence shown here is derived from an EMBL/GenBank/DDBJ whole genome shotgun (WGS) entry which is preliminary data.</text>
</comment>
<sequence length="73" mass="8277">MKKRMNDKKTQSGRYLSLPSERAKFEMLSVKYENCDIESNVISALRPTTGSPSASDSFNPEIFSRLIMMELNG</sequence>
<reference evidence="1 2" key="1">
    <citation type="journal article" date="2024" name="Ann. Entomol. Soc. Am.">
        <title>Genomic analyses of the southern and eastern yellowjacket wasps (Hymenoptera: Vespidae) reveal evolutionary signatures of social life.</title>
        <authorList>
            <person name="Catto M.A."/>
            <person name="Caine P.B."/>
            <person name="Orr S.E."/>
            <person name="Hunt B.G."/>
            <person name="Goodisman M.A.D."/>
        </authorList>
    </citation>
    <scope>NUCLEOTIDE SEQUENCE [LARGE SCALE GENOMIC DNA]</scope>
    <source>
        <strain evidence="1">233</strain>
        <tissue evidence="1">Head and thorax</tissue>
    </source>
</reference>
<organism evidence="1 2">
    <name type="scientific">Vespula squamosa</name>
    <name type="common">Southern yellow jacket</name>
    <name type="synonym">Wasp</name>
    <dbReference type="NCBI Taxonomy" id="30214"/>
    <lineage>
        <taxon>Eukaryota</taxon>
        <taxon>Metazoa</taxon>
        <taxon>Ecdysozoa</taxon>
        <taxon>Arthropoda</taxon>
        <taxon>Hexapoda</taxon>
        <taxon>Insecta</taxon>
        <taxon>Pterygota</taxon>
        <taxon>Neoptera</taxon>
        <taxon>Endopterygota</taxon>
        <taxon>Hymenoptera</taxon>
        <taxon>Apocrita</taxon>
        <taxon>Aculeata</taxon>
        <taxon>Vespoidea</taxon>
        <taxon>Vespidae</taxon>
        <taxon>Vespinae</taxon>
        <taxon>Vespula</taxon>
    </lineage>
</organism>
<protein>
    <submittedName>
        <fullName evidence="1">Uncharacterized protein</fullName>
    </submittedName>
</protein>
<evidence type="ECO:0000313" key="1">
    <source>
        <dbReference type="EMBL" id="KAL2727232.1"/>
    </source>
</evidence>
<keyword evidence="2" id="KW-1185">Reference proteome</keyword>
<gene>
    <name evidence="1" type="ORF">V1478_007510</name>
</gene>
<proteinExistence type="predicted"/>
<accession>A0ABD2B3C1</accession>
<dbReference type="EMBL" id="JAUDFV010000133">
    <property type="protein sequence ID" value="KAL2727232.1"/>
    <property type="molecule type" value="Genomic_DNA"/>
</dbReference>
<dbReference type="Proteomes" id="UP001607302">
    <property type="component" value="Unassembled WGS sequence"/>
</dbReference>